<evidence type="ECO:0000313" key="3">
    <source>
        <dbReference type="Proteomes" id="UP000285405"/>
    </source>
</evidence>
<organism evidence="2 3">
    <name type="scientific">Golovinomyces cichoracearum</name>
    <dbReference type="NCBI Taxonomy" id="62708"/>
    <lineage>
        <taxon>Eukaryota</taxon>
        <taxon>Fungi</taxon>
        <taxon>Dikarya</taxon>
        <taxon>Ascomycota</taxon>
        <taxon>Pezizomycotina</taxon>
        <taxon>Leotiomycetes</taxon>
        <taxon>Erysiphales</taxon>
        <taxon>Erysiphaceae</taxon>
        <taxon>Golovinomyces</taxon>
    </lineage>
</organism>
<dbReference type="CDD" id="cd00167">
    <property type="entry name" value="SANT"/>
    <property type="match status" value="1"/>
</dbReference>
<sequence length="296" mass="34296">MFMPRMDEPIFLAKIQSVPLDFMRQDSCEIQNNRKPQLIGGVRAWNKEEEAYLLQTRLQKIPYKHIAAHLKKTELACRLHYHHLSHSYRRKKAFSASPSSTPNSPNKKKQSRLSVNQSGSGSLQAQSPPQYFSSTRQNLHLPSTSMLSYHSESPPPLWNLEKPHSRHYQYNSNFTCVKNNEKFQHTTELYSNSMEISHVNLERLSYIYEKHRALFWQTIASEHGQGACPLDLEKAWKQNAQNLLPPTPCASPKANMFYGSMTPCDHHYREQTHQDSVPENRSSVSISDLLEIDERF</sequence>
<feature type="compositionally biased region" description="Low complexity" evidence="1">
    <location>
        <begin position="95"/>
        <end position="105"/>
    </location>
</feature>
<feature type="compositionally biased region" description="Polar residues" evidence="1">
    <location>
        <begin position="112"/>
        <end position="136"/>
    </location>
</feature>
<reference evidence="2 3" key="1">
    <citation type="journal article" date="2018" name="BMC Genomics">
        <title>Comparative genome analyses reveal sequence features reflecting distinct modes of host-adaptation between dicot and monocot powdery mildew.</title>
        <authorList>
            <person name="Wu Y."/>
            <person name="Ma X."/>
            <person name="Pan Z."/>
            <person name="Kale S.D."/>
            <person name="Song Y."/>
            <person name="King H."/>
            <person name="Zhang Q."/>
            <person name="Presley C."/>
            <person name="Deng X."/>
            <person name="Wei C.I."/>
            <person name="Xiao S."/>
        </authorList>
    </citation>
    <scope>NUCLEOTIDE SEQUENCE [LARGE SCALE GENOMIC DNA]</scope>
    <source>
        <strain evidence="2">UCSC1</strain>
    </source>
</reference>
<protein>
    <recommendedName>
        <fullName evidence="4">Myb-like domain-containing protein</fullName>
    </recommendedName>
</protein>
<dbReference type="Proteomes" id="UP000285405">
    <property type="component" value="Unassembled WGS sequence"/>
</dbReference>
<evidence type="ECO:0000313" key="2">
    <source>
        <dbReference type="EMBL" id="RKF81878.1"/>
    </source>
</evidence>
<name>A0A420J528_9PEZI</name>
<gene>
    <name evidence="2" type="ORF">GcC1_020018</name>
</gene>
<evidence type="ECO:0008006" key="4">
    <source>
        <dbReference type="Google" id="ProtNLM"/>
    </source>
</evidence>
<evidence type="ECO:0000256" key="1">
    <source>
        <dbReference type="SAM" id="MobiDB-lite"/>
    </source>
</evidence>
<feature type="region of interest" description="Disordered" evidence="1">
    <location>
        <begin position="90"/>
        <end position="136"/>
    </location>
</feature>
<proteinExistence type="predicted"/>
<accession>A0A420J528</accession>
<comment type="caution">
    <text evidence="2">The sequence shown here is derived from an EMBL/GenBank/DDBJ whole genome shotgun (WGS) entry which is preliminary data.</text>
</comment>
<dbReference type="InterPro" id="IPR001005">
    <property type="entry name" value="SANT/Myb"/>
</dbReference>
<dbReference type="OrthoDB" id="5399305at2759"/>
<dbReference type="EMBL" id="MCBR01002092">
    <property type="protein sequence ID" value="RKF81878.1"/>
    <property type="molecule type" value="Genomic_DNA"/>
</dbReference>
<dbReference type="AlphaFoldDB" id="A0A420J528"/>